<evidence type="ECO:0000256" key="8">
    <source>
        <dbReference type="ARBA" id="ARBA00038436"/>
    </source>
</evidence>
<name>H8Z820_9GAMM</name>
<dbReference type="eggNOG" id="COG4665">
    <property type="taxonomic scope" value="Bacteria"/>
</dbReference>
<reference evidence="12" key="1">
    <citation type="submission" date="2011-06" db="EMBL/GenBank/DDBJ databases">
        <authorList>
            <consortium name="US DOE Joint Genome Institute (JGI-PGF)"/>
            <person name="Lucas S."/>
            <person name="Han J."/>
            <person name="Lapidus A."/>
            <person name="Cheng J.-F."/>
            <person name="Goodwin L."/>
            <person name="Pitluck S."/>
            <person name="Peters L."/>
            <person name="Land M.L."/>
            <person name="Hauser L."/>
            <person name="Vogl K."/>
            <person name="Liu Z."/>
            <person name="Overmann J."/>
            <person name="Frigaard N.-U."/>
            <person name="Bryant D.A."/>
            <person name="Woyke T.J."/>
        </authorList>
    </citation>
    <scope>NUCLEOTIDE SEQUENCE [LARGE SCALE GENOMIC DNA]</scope>
    <source>
        <strain evidence="12">970</strain>
    </source>
</reference>
<dbReference type="EMBL" id="JH603170">
    <property type="protein sequence ID" value="EIC19955.1"/>
    <property type="molecule type" value="Genomic_DNA"/>
</dbReference>
<evidence type="ECO:0000256" key="9">
    <source>
        <dbReference type="RuleBase" id="RU369079"/>
    </source>
</evidence>
<dbReference type="RefSeq" id="WP_009150358.1">
    <property type="nucleotide sequence ID" value="NZ_CP121471.1"/>
</dbReference>
<keyword evidence="3" id="KW-1003">Cell membrane</keyword>
<evidence type="ECO:0000259" key="10">
    <source>
        <dbReference type="Pfam" id="PF04290"/>
    </source>
</evidence>
<evidence type="ECO:0000313" key="11">
    <source>
        <dbReference type="EMBL" id="EIC19955.1"/>
    </source>
</evidence>
<feature type="domain" description="Tripartite ATP-independent periplasmic transporters DctQ component" evidence="10">
    <location>
        <begin position="39"/>
        <end position="171"/>
    </location>
</feature>
<dbReference type="PANTHER" id="PTHR35011:SF4">
    <property type="entry name" value="SLL1102 PROTEIN"/>
    <property type="match status" value="1"/>
</dbReference>
<evidence type="ECO:0000256" key="2">
    <source>
        <dbReference type="ARBA" id="ARBA00022448"/>
    </source>
</evidence>
<dbReference type="InterPro" id="IPR055348">
    <property type="entry name" value="DctQ"/>
</dbReference>
<keyword evidence="4 9" id="KW-0997">Cell inner membrane</keyword>
<dbReference type="AlphaFoldDB" id="H8Z820"/>
<evidence type="ECO:0000256" key="4">
    <source>
        <dbReference type="ARBA" id="ARBA00022519"/>
    </source>
</evidence>
<dbReference type="OrthoDB" id="9795655at2"/>
<dbReference type="GO" id="GO:0005886">
    <property type="term" value="C:plasma membrane"/>
    <property type="evidence" value="ECO:0007669"/>
    <property type="project" value="UniProtKB-SubCell"/>
</dbReference>
<evidence type="ECO:0000256" key="1">
    <source>
        <dbReference type="ARBA" id="ARBA00004429"/>
    </source>
</evidence>
<comment type="function">
    <text evidence="9">Part of the tripartite ATP-independent periplasmic (TRAP) transport system.</text>
</comment>
<dbReference type="GO" id="GO:0022857">
    <property type="term" value="F:transmembrane transporter activity"/>
    <property type="evidence" value="ECO:0007669"/>
    <property type="project" value="UniProtKB-UniRule"/>
</dbReference>
<dbReference type="HOGENOM" id="CLU_086356_2_2_6"/>
<accession>H8Z820</accession>
<feature type="transmembrane region" description="Helical" evidence="9">
    <location>
        <begin position="65"/>
        <end position="81"/>
    </location>
</feature>
<comment type="similarity">
    <text evidence="8 9">Belongs to the TRAP transporter small permease family.</text>
</comment>
<protein>
    <recommendedName>
        <fullName evidence="9">TRAP transporter small permease protein</fullName>
    </recommendedName>
</protein>
<feature type="transmembrane region" description="Helical" evidence="9">
    <location>
        <begin position="148"/>
        <end position="170"/>
    </location>
</feature>
<keyword evidence="12" id="KW-1185">Reference proteome</keyword>
<dbReference type="STRING" id="631362.Thi970DRAFT_03563"/>
<proteinExistence type="inferred from homology"/>
<keyword evidence="5 9" id="KW-0812">Transmembrane</keyword>
<sequence>MTDSPSSQTRHKPLLRLARGLEAMNLWLGQSVAWLALAMVLVTFLVVLLRYAFDLGWIAMQESVTYMHAALFMLATAYTLGRDGHVRVDIFYSQRFSPRQRAWVDLLGTLFLLVPVCLFILVSSVHYVAASWSLYEGSREAGGLPGVWLLKTLILLMPVLLLIQAAVWLLRNGLFLAGCEQALSNDGESAGGPHG</sequence>
<evidence type="ECO:0000256" key="3">
    <source>
        <dbReference type="ARBA" id="ARBA00022475"/>
    </source>
</evidence>
<feature type="transmembrane region" description="Helical" evidence="9">
    <location>
        <begin position="32"/>
        <end position="53"/>
    </location>
</feature>
<feature type="transmembrane region" description="Helical" evidence="9">
    <location>
        <begin position="102"/>
        <end position="128"/>
    </location>
</feature>
<reference evidence="11 12" key="2">
    <citation type="submission" date="2011-11" db="EMBL/GenBank/DDBJ databases">
        <authorList>
            <consortium name="US DOE Joint Genome Institute"/>
            <person name="Lucas S."/>
            <person name="Han J."/>
            <person name="Lapidus A."/>
            <person name="Cheng J.-F."/>
            <person name="Goodwin L."/>
            <person name="Pitluck S."/>
            <person name="Peters L."/>
            <person name="Ovchinnikova G."/>
            <person name="Zhang X."/>
            <person name="Detter J.C."/>
            <person name="Han C."/>
            <person name="Tapia R."/>
            <person name="Land M."/>
            <person name="Hauser L."/>
            <person name="Kyrpides N."/>
            <person name="Ivanova N."/>
            <person name="Pagani I."/>
            <person name="Vogl K."/>
            <person name="Liu Z."/>
            <person name="Overmann J."/>
            <person name="Frigaard N.-U."/>
            <person name="Bryant D."/>
            <person name="Woyke T."/>
        </authorList>
    </citation>
    <scope>NUCLEOTIDE SEQUENCE [LARGE SCALE GENOMIC DNA]</scope>
    <source>
        <strain evidence="11 12">970</strain>
    </source>
</reference>
<organism evidence="11 12">
    <name type="scientific">Thiorhodovibrio frisius</name>
    <dbReference type="NCBI Taxonomy" id="631362"/>
    <lineage>
        <taxon>Bacteria</taxon>
        <taxon>Pseudomonadati</taxon>
        <taxon>Pseudomonadota</taxon>
        <taxon>Gammaproteobacteria</taxon>
        <taxon>Chromatiales</taxon>
        <taxon>Chromatiaceae</taxon>
        <taxon>Thiorhodovibrio</taxon>
    </lineage>
</organism>
<keyword evidence="6 9" id="KW-1133">Transmembrane helix</keyword>
<keyword evidence="7 9" id="KW-0472">Membrane</keyword>
<dbReference type="InterPro" id="IPR007387">
    <property type="entry name" value="TRAP_DctQ"/>
</dbReference>
<evidence type="ECO:0000256" key="5">
    <source>
        <dbReference type="ARBA" id="ARBA00022692"/>
    </source>
</evidence>
<keyword evidence="2 9" id="KW-0813">Transport</keyword>
<evidence type="ECO:0000256" key="6">
    <source>
        <dbReference type="ARBA" id="ARBA00022989"/>
    </source>
</evidence>
<dbReference type="Proteomes" id="UP000002964">
    <property type="component" value="Unassembled WGS sequence"/>
</dbReference>
<evidence type="ECO:0000313" key="12">
    <source>
        <dbReference type="Proteomes" id="UP000002964"/>
    </source>
</evidence>
<evidence type="ECO:0000256" key="7">
    <source>
        <dbReference type="ARBA" id="ARBA00023136"/>
    </source>
</evidence>
<comment type="subcellular location">
    <subcellularLocation>
        <location evidence="1 9">Cell inner membrane</location>
        <topology evidence="1 9">Multi-pass membrane protein</topology>
    </subcellularLocation>
</comment>
<dbReference type="PANTHER" id="PTHR35011">
    <property type="entry name" value="2,3-DIKETO-L-GULONATE TRAP TRANSPORTER SMALL PERMEASE PROTEIN YIAM"/>
    <property type="match status" value="1"/>
</dbReference>
<comment type="subunit">
    <text evidence="9">The complex comprises the extracytoplasmic solute receptor protein and the two transmembrane proteins.</text>
</comment>
<dbReference type="Pfam" id="PF04290">
    <property type="entry name" value="DctQ"/>
    <property type="match status" value="1"/>
</dbReference>
<gene>
    <name evidence="11" type="ORF">Thi970DRAFT_03563</name>
</gene>